<evidence type="ECO:0000313" key="3">
    <source>
        <dbReference type="EMBL" id="EKC36261.1"/>
    </source>
</evidence>
<dbReference type="SUPFAM" id="SSF48464">
    <property type="entry name" value="ENTH/VHS domain"/>
    <property type="match status" value="1"/>
</dbReference>
<feature type="compositionally biased region" description="Basic and acidic residues" evidence="2">
    <location>
        <begin position="939"/>
        <end position="953"/>
    </location>
</feature>
<organism evidence="3">
    <name type="scientific">Magallana gigas</name>
    <name type="common">Pacific oyster</name>
    <name type="synonym">Crassostrea gigas</name>
    <dbReference type="NCBI Taxonomy" id="29159"/>
    <lineage>
        <taxon>Eukaryota</taxon>
        <taxon>Metazoa</taxon>
        <taxon>Spiralia</taxon>
        <taxon>Lophotrochozoa</taxon>
        <taxon>Mollusca</taxon>
        <taxon>Bivalvia</taxon>
        <taxon>Autobranchia</taxon>
        <taxon>Pteriomorphia</taxon>
        <taxon>Ostreida</taxon>
        <taxon>Ostreoidea</taxon>
        <taxon>Ostreidae</taxon>
        <taxon>Magallana</taxon>
    </lineage>
</organism>
<name>K1RPC5_MAGGI</name>
<accession>K1RPC5</accession>
<keyword evidence="1" id="KW-0175">Coiled coil</keyword>
<dbReference type="Gene3D" id="1.25.40.90">
    <property type="match status" value="1"/>
</dbReference>
<evidence type="ECO:0000256" key="2">
    <source>
        <dbReference type="SAM" id="MobiDB-lite"/>
    </source>
</evidence>
<feature type="compositionally biased region" description="Polar residues" evidence="2">
    <location>
        <begin position="711"/>
        <end position="738"/>
    </location>
</feature>
<feature type="compositionally biased region" description="Pro residues" evidence="2">
    <location>
        <begin position="771"/>
        <end position="780"/>
    </location>
</feature>
<feature type="coiled-coil region" evidence="1">
    <location>
        <begin position="238"/>
        <end position="296"/>
    </location>
</feature>
<dbReference type="Pfam" id="PF16566">
    <property type="entry name" value="CREPT"/>
    <property type="match status" value="1"/>
</dbReference>
<dbReference type="GO" id="GO:0031124">
    <property type="term" value="P:mRNA 3'-end processing"/>
    <property type="evidence" value="ECO:0007669"/>
    <property type="project" value="TreeGrafter"/>
</dbReference>
<feature type="compositionally biased region" description="Acidic residues" evidence="2">
    <location>
        <begin position="851"/>
        <end position="862"/>
    </location>
</feature>
<dbReference type="InterPro" id="IPR008942">
    <property type="entry name" value="ENTH_VHS"/>
</dbReference>
<sequence>MSEENLEKKMLNVTNTQDSIQSLSLWLIHHKSHHKRVAEVWLKTVKKASPKHTLVLFNLCNDVCQNGKRKKAGVYIESFKNVLAEALAHSRDKSIQPNIIRILKIWGERNIFPKAYLAEMNDILTKESPAPTPVANAAISPATSVGSTPVTPSQTYKPTAKIKDEEKILAEFKPQIMIEKINSYKRLEGEVELKFKQISSLKLDASSVEAVSQLKDRAHGKQFSQQFEDSCSKLENYVSSAEQQIMEQKVMIEMLEQSQVFYDEQYREARIVANAYKNFGTRINNLRKKLEELMKSLPSPVPSPSYDAPSPGNTPPLEEIDNTEAVDMELDDDDNAAPDNILATQQPSSSVNSNPTHGEVYDPEAAMNSKSKYIAGPNALESRIATMIPSLPTGSVQHNPVAPSSNIQHNVDPRAQLPLPAENPPVYIPPKPTIIKVLQQEGGTPTKDEGSCTPVMDEKEDSPPRSHQNPIDFLTQILSKTPQTSTPGSSFLQNLSLLTNTVKSQFQHNREGVKQPQPIQPPPIEAPNSWAEWKAQMNPEQVPQPVAPPIRLPQPPPLQPPMFSQMNSRPSAPQPISAQTATMVSPPVIPPSSAVRPPPLQAPPPSFMRPQNSSPEAWNPRPPIPPQPFTAQPNFSAPPVGGFPGGQGDGISPNWTSHSAPKSDQPSPGWNLPSGAQDRSQSVWNQPTSGPSPVNNWNPLIKKTDQHWTDQNKGSWNQTWDQSEESSASDAPATNVSSLPPPPKSILRNRKSSLKEVPITPSESLEDSSLPKPPGEPPSPTEGKFKSAMKDKAKSAPDDHREFLEKLKRKTTGSAGNNLVSPPVMEENNDKAKSNLFNIPSNAENNNSVTEGEDQREEDEEGSILKIETVRVERRYQSKHDDIRMPDKPTVNKDYRYEDNYERLERHDNGGYRDDYGPTVRGGGGQSGPRYRAPGPYRGGRDPPYREPPHWDRPGPPPPRHYHDQYNEYRRPYYY</sequence>
<feature type="compositionally biased region" description="Acidic residues" evidence="2">
    <location>
        <begin position="318"/>
        <end position="336"/>
    </location>
</feature>
<feature type="region of interest" description="Disordered" evidence="2">
    <location>
        <begin position="442"/>
        <end position="470"/>
    </location>
</feature>
<feature type="compositionally biased region" description="Basic and acidic residues" evidence="2">
    <location>
        <begin position="783"/>
        <end position="806"/>
    </location>
</feature>
<dbReference type="InterPro" id="IPR006569">
    <property type="entry name" value="CID_dom"/>
</dbReference>
<proteinExistence type="predicted"/>
<dbReference type="AlphaFoldDB" id="K1RPC5"/>
<dbReference type="InParanoid" id="K1RPC5"/>
<dbReference type="PANTHER" id="PTHR12460">
    <property type="entry name" value="CYCLIN-DEPENDENT KINASE INHIBITOR-RELATED PROTEIN"/>
    <property type="match status" value="1"/>
</dbReference>
<feature type="compositionally biased region" description="Polar residues" evidence="2">
    <location>
        <begin position="835"/>
        <end position="850"/>
    </location>
</feature>
<feature type="region of interest" description="Disordered" evidence="2">
    <location>
        <begin position="296"/>
        <end position="356"/>
    </location>
</feature>
<dbReference type="SMART" id="SM00582">
    <property type="entry name" value="RPR"/>
    <property type="match status" value="1"/>
</dbReference>
<dbReference type="CDD" id="cd16981">
    <property type="entry name" value="CID_RPRD_like"/>
    <property type="match status" value="1"/>
</dbReference>
<protein>
    <submittedName>
        <fullName evidence="3">Regulation of nuclear pre-mRNA domain-containing protein 2</fullName>
    </submittedName>
</protein>
<feature type="compositionally biased region" description="Polar residues" evidence="2">
    <location>
        <begin position="654"/>
        <end position="668"/>
    </location>
</feature>
<evidence type="ECO:0000256" key="1">
    <source>
        <dbReference type="SAM" id="Coils"/>
    </source>
</evidence>
<dbReference type="GO" id="GO:0000993">
    <property type="term" value="F:RNA polymerase II complex binding"/>
    <property type="evidence" value="ECO:0007669"/>
    <property type="project" value="TreeGrafter"/>
</dbReference>
<dbReference type="PANTHER" id="PTHR12460:SF40">
    <property type="entry name" value="REGULATION OF NUCLEAR PRE-MRNA DOMAIN-CONTAINING PROTEIN 2"/>
    <property type="match status" value="1"/>
</dbReference>
<reference evidence="3" key="1">
    <citation type="journal article" date="2012" name="Nature">
        <title>The oyster genome reveals stress adaptation and complexity of shell formation.</title>
        <authorList>
            <person name="Zhang G."/>
            <person name="Fang X."/>
            <person name="Guo X."/>
            <person name="Li L."/>
            <person name="Luo R."/>
            <person name="Xu F."/>
            <person name="Yang P."/>
            <person name="Zhang L."/>
            <person name="Wang X."/>
            <person name="Qi H."/>
            <person name="Xiong Z."/>
            <person name="Que H."/>
            <person name="Xie Y."/>
            <person name="Holland P.W."/>
            <person name="Paps J."/>
            <person name="Zhu Y."/>
            <person name="Wu F."/>
            <person name="Chen Y."/>
            <person name="Wang J."/>
            <person name="Peng C."/>
            <person name="Meng J."/>
            <person name="Yang L."/>
            <person name="Liu J."/>
            <person name="Wen B."/>
            <person name="Zhang N."/>
            <person name="Huang Z."/>
            <person name="Zhu Q."/>
            <person name="Feng Y."/>
            <person name="Mount A."/>
            <person name="Hedgecock D."/>
            <person name="Xu Z."/>
            <person name="Liu Y."/>
            <person name="Domazet-Loso T."/>
            <person name="Du Y."/>
            <person name="Sun X."/>
            <person name="Zhang S."/>
            <person name="Liu B."/>
            <person name="Cheng P."/>
            <person name="Jiang X."/>
            <person name="Li J."/>
            <person name="Fan D."/>
            <person name="Wang W."/>
            <person name="Fu W."/>
            <person name="Wang T."/>
            <person name="Wang B."/>
            <person name="Zhang J."/>
            <person name="Peng Z."/>
            <person name="Li Y."/>
            <person name="Li N."/>
            <person name="Wang J."/>
            <person name="Chen M."/>
            <person name="He Y."/>
            <person name="Tan F."/>
            <person name="Song X."/>
            <person name="Zheng Q."/>
            <person name="Huang R."/>
            <person name="Yang H."/>
            <person name="Du X."/>
            <person name="Chen L."/>
            <person name="Yang M."/>
            <person name="Gaffney P.M."/>
            <person name="Wang S."/>
            <person name="Luo L."/>
            <person name="She Z."/>
            <person name="Ming Y."/>
            <person name="Huang W."/>
            <person name="Zhang S."/>
            <person name="Huang B."/>
            <person name="Zhang Y."/>
            <person name="Qu T."/>
            <person name="Ni P."/>
            <person name="Miao G."/>
            <person name="Wang J."/>
            <person name="Wang Q."/>
            <person name="Steinberg C.E."/>
            <person name="Wang H."/>
            <person name="Li N."/>
            <person name="Qian L."/>
            <person name="Zhang G."/>
            <person name="Li Y."/>
            <person name="Yang H."/>
            <person name="Liu X."/>
            <person name="Wang J."/>
            <person name="Yin Y."/>
            <person name="Wang J."/>
        </authorList>
    </citation>
    <scope>NUCLEOTIDE SEQUENCE [LARGE SCALE GENOMIC DNA]</scope>
    <source>
        <strain evidence="3">05x7-T-G4-1.051#20</strain>
    </source>
</reference>
<dbReference type="HOGENOM" id="CLU_304675_0_0_1"/>
<feature type="compositionally biased region" description="Basic and acidic residues" evidence="2">
    <location>
        <begin position="961"/>
        <end position="975"/>
    </location>
</feature>
<feature type="compositionally biased region" description="Pro residues" evidence="2">
    <location>
        <begin position="545"/>
        <end position="560"/>
    </location>
</feature>
<dbReference type="Pfam" id="PF04818">
    <property type="entry name" value="CID"/>
    <property type="match status" value="1"/>
</dbReference>
<feature type="compositionally biased region" description="Basic and acidic residues" evidence="2">
    <location>
        <begin position="868"/>
        <end position="916"/>
    </location>
</feature>
<feature type="region of interest" description="Disordered" evidence="2">
    <location>
        <begin position="506"/>
        <end position="975"/>
    </location>
</feature>
<dbReference type="PROSITE" id="PS51391">
    <property type="entry name" value="CID"/>
    <property type="match status" value="1"/>
</dbReference>
<dbReference type="Gene3D" id="6.10.250.2560">
    <property type="match status" value="1"/>
</dbReference>
<feature type="compositionally biased region" description="Pro residues" evidence="2">
    <location>
        <begin position="596"/>
        <end position="607"/>
    </location>
</feature>
<feature type="compositionally biased region" description="Polar residues" evidence="2">
    <location>
        <begin position="677"/>
        <end position="698"/>
    </location>
</feature>
<feature type="compositionally biased region" description="Polar residues" evidence="2">
    <location>
        <begin position="562"/>
        <end position="583"/>
    </location>
</feature>
<dbReference type="InterPro" id="IPR032337">
    <property type="entry name" value="RPRD1A/B_C"/>
</dbReference>
<dbReference type="EMBL" id="JH817566">
    <property type="protein sequence ID" value="EKC36261.1"/>
    <property type="molecule type" value="Genomic_DNA"/>
</dbReference>
<feature type="compositionally biased region" description="Polar residues" evidence="2">
    <location>
        <begin position="342"/>
        <end position="356"/>
    </location>
</feature>
<gene>
    <name evidence="3" type="ORF">CGI_10024188</name>
</gene>